<feature type="compositionally biased region" description="Basic and acidic residues" evidence="1">
    <location>
        <begin position="612"/>
        <end position="623"/>
    </location>
</feature>
<dbReference type="OrthoDB" id="498590at2759"/>
<proteinExistence type="predicted"/>
<organism evidence="3 4">
    <name type="scientific">Cephalotus follicularis</name>
    <name type="common">Albany pitcher plant</name>
    <dbReference type="NCBI Taxonomy" id="3775"/>
    <lineage>
        <taxon>Eukaryota</taxon>
        <taxon>Viridiplantae</taxon>
        <taxon>Streptophyta</taxon>
        <taxon>Embryophyta</taxon>
        <taxon>Tracheophyta</taxon>
        <taxon>Spermatophyta</taxon>
        <taxon>Magnoliopsida</taxon>
        <taxon>eudicotyledons</taxon>
        <taxon>Gunneridae</taxon>
        <taxon>Pentapetalae</taxon>
        <taxon>rosids</taxon>
        <taxon>fabids</taxon>
        <taxon>Oxalidales</taxon>
        <taxon>Cephalotaceae</taxon>
        <taxon>Cephalotus</taxon>
    </lineage>
</organism>
<dbReference type="InterPro" id="IPR039662">
    <property type="entry name" value="Cohesin_Scc3/SA"/>
</dbReference>
<feature type="non-terminal residue" evidence="3">
    <location>
        <position position="1"/>
    </location>
</feature>
<dbReference type="GO" id="GO:0003682">
    <property type="term" value="F:chromatin binding"/>
    <property type="evidence" value="ECO:0007669"/>
    <property type="project" value="TreeGrafter"/>
</dbReference>
<feature type="region of interest" description="Disordered" evidence="1">
    <location>
        <begin position="586"/>
        <end position="693"/>
    </location>
</feature>
<dbReference type="GO" id="GO:0000785">
    <property type="term" value="C:chromatin"/>
    <property type="evidence" value="ECO:0007669"/>
    <property type="project" value="TreeGrafter"/>
</dbReference>
<evidence type="ECO:0000313" key="3">
    <source>
        <dbReference type="EMBL" id="GAV85837.1"/>
    </source>
</evidence>
<dbReference type="GO" id="GO:0008278">
    <property type="term" value="C:cohesin complex"/>
    <property type="evidence" value="ECO:0007669"/>
    <property type="project" value="TreeGrafter"/>
</dbReference>
<protein>
    <recommendedName>
        <fullName evidence="2">Cohesin subunit SCC3/SA HEAT-repeats domain-containing protein</fullName>
    </recommendedName>
</protein>
<feature type="compositionally biased region" description="Acidic residues" evidence="1">
    <location>
        <begin position="647"/>
        <end position="662"/>
    </location>
</feature>
<dbReference type="GO" id="GO:0007062">
    <property type="term" value="P:sister chromatid cohesion"/>
    <property type="evidence" value="ECO:0007669"/>
    <property type="project" value="TreeGrafter"/>
</dbReference>
<dbReference type="STRING" id="3775.A0A1Q3D024"/>
<feature type="domain" description="Cohesin subunit SCC3/SA HEAT-repeats" evidence="2">
    <location>
        <begin position="61"/>
        <end position="289"/>
    </location>
</feature>
<dbReference type="Pfam" id="PF24571">
    <property type="entry name" value="HEAT_SCC3-SA"/>
    <property type="match status" value="1"/>
</dbReference>
<dbReference type="Proteomes" id="UP000187406">
    <property type="component" value="Unassembled WGS sequence"/>
</dbReference>
<feature type="compositionally biased region" description="Polar residues" evidence="1">
    <location>
        <begin position="667"/>
        <end position="693"/>
    </location>
</feature>
<dbReference type="PANTHER" id="PTHR11199:SF0">
    <property type="entry name" value="LD34181P-RELATED"/>
    <property type="match status" value="1"/>
</dbReference>
<name>A0A1Q3D024_CEPFO</name>
<evidence type="ECO:0000256" key="1">
    <source>
        <dbReference type="SAM" id="MobiDB-lite"/>
    </source>
</evidence>
<evidence type="ECO:0000313" key="4">
    <source>
        <dbReference type="Proteomes" id="UP000187406"/>
    </source>
</evidence>
<comment type="caution">
    <text evidence="3">The sequence shown here is derived from an EMBL/GenBank/DDBJ whole genome shotgun (WGS) entry which is preliminary data.</text>
</comment>
<dbReference type="InterPro" id="IPR056396">
    <property type="entry name" value="HEAT_SCC3-SA"/>
</dbReference>
<feature type="compositionally biased region" description="Basic and acidic residues" evidence="1">
    <location>
        <begin position="586"/>
        <end position="603"/>
    </location>
</feature>
<keyword evidence="4" id="KW-1185">Reference proteome</keyword>
<sequence>NDGDSSDVHLERMWQILREFSTDPILSMYVIDDVWEYMKAMKLVFHVNRVLSLILFRTLFSYKCIISMLLGELSDEDSTNLSARKAVGVRIVPAADNRKQYHNKAQNETFEKNKRDITVAMMKNYPQLLRKFMADKAKVPSLVEIIMYMNLGLYSLKRQEQNFKSVLKLMKDAFFKHGEKESLRSCVKAIQFCSSESQGELQDYARNKSKDIEDELIAKLKYAMKEVADGGDEYSLLVNLKRLYELQLSRAVPFESFYEDIVSTLHNFRNLDDEAVSVPLLNLYLHVAWSLHSFVNSETVSESSLASPLSERNNLCEQLEFFLNSPSEFEEGTKVGNQLASRVSIFLSSILILSTSSLLMYFLLNFRYILSTSRVHFSILIRSANLFVTDEMEDEDLNKEYVEETNRDAVMIAAAKLVASDTISKEYLGPEIISHCVMHGTSVAETIKHLITVLKKNNEDIHNLLPMIGIWLYVREVMSLTGKSFRECKDLATRLSGTYVGAAWNKHRFDILRIVKEGIDYAFVDVPKQLSFLEAVVLHFVTKLPTPDITNIVKDVEKRTENVNTDEDPNGWRYYTFVENLQEKYAKKEDLQDEREGTTDVRRRGSPRKRHNIEGKRLSDGHNRTRTRMSHSLSEEQESISTSNLEDAQDEVEKQDEEDEEAPLIQSIRSSSKLRQLRVSRSTQDNLVSSRTS</sequence>
<dbReference type="EMBL" id="BDDD01003707">
    <property type="protein sequence ID" value="GAV85837.1"/>
    <property type="molecule type" value="Genomic_DNA"/>
</dbReference>
<dbReference type="AlphaFoldDB" id="A0A1Q3D024"/>
<accession>A0A1Q3D024</accession>
<feature type="non-terminal residue" evidence="3">
    <location>
        <position position="693"/>
    </location>
</feature>
<dbReference type="PANTHER" id="PTHR11199">
    <property type="entry name" value="STROMAL ANTIGEN"/>
    <property type="match status" value="1"/>
</dbReference>
<dbReference type="GO" id="GO:0005634">
    <property type="term" value="C:nucleus"/>
    <property type="evidence" value="ECO:0007669"/>
    <property type="project" value="TreeGrafter"/>
</dbReference>
<dbReference type="InParanoid" id="A0A1Q3D024"/>
<evidence type="ECO:0000259" key="2">
    <source>
        <dbReference type="Pfam" id="PF24571"/>
    </source>
</evidence>
<gene>
    <name evidence="3" type="ORF">CFOL_v3_29271</name>
</gene>
<reference evidence="4" key="1">
    <citation type="submission" date="2016-04" db="EMBL/GenBank/DDBJ databases">
        <title>Cephalotus genome sequencing.</title>
        <authorList>
            <person name="Fukushima K."/>
            <person name="Hasebe M."/>
            <person name="Fang X."/>
        </authorList>
    </citation>
    <scope>NUCLEOTIDE SEQUENCE [LARGE SCALE GENOMIC DNA]</scope>
    <source>
        <strain evidence="4">cv. St1</strain>
    </source>
</reference>